<organism evidence="2 3">
    <name type="scientific">Enterococcus hulanensis</name>
    <dbReference type="NCBI Taxonomy" id="2559929"/>
    <lineage>
        <taxon>Bacteria</taxon>
        <taxon>Bacillati</taxon>
        <taxon>Bacillota</taxon>
        <taxon>Bacilli</taxon>
        <taxon>Lactobacillales</taxon>
        <taxon>Enterococcaceae</taxon>
        <taxon>Enterococcus</taxon>
    </lineage>
</organism>
<protein>
    <recommendedName>
        <fullName evidence="4">DUF4367 domain-containing protein</fullName>
    </recommendedName>
</protein>
<keyword evidence="3" id="KW-1185">Reference proteome</keyword>
<keyword evidence="1" id="KW-0472">Membrane</keyword>
<accession>A0ABU3EUZ1</accession>
<reference evidence="2 3" key="1">
    <citation type="submission" date="2023-03" db="EMBL/GenBank/DDBJ databases">
        <authorList>
            <person name="Shen W."/>
            <person name="Cai J."/>
        </authorList>
    </citation>
    <scope>NUCLEOTIDE SEQUENCE [LARGE SCALE GENOMIC DNA]</scope>
    <source>
        <strain evidence="2 3">D6-4</strain>
    </source>
</reference>
<evidence type="ECO:0000313" key="3">
    <source>
        <dbReference type="Proteomes" id="UP001252875"/>
    </source>
</evidence>
<dbReference type="Proteomes" id="UP001252875">
    <property type="component" value="Unassembled WGS sequence"/>
</dbReference>
<sequence>MAKKYDEHPLSKLSDEELDQILAHYDSNYSAKNKENIKHRTHVKKKEPIVLAAFSKRKLLIVAVLILFFLPVGTYVAAKLWEITVEKQDYRLTTKIDKPENQQPDTGNYRLVADYVPKYFTVHDSMQGLSFYEEIDLSGEEEEVIEAVSNERAISFTLYELDKKDTITDDYVKDSKEIPLKDSSAYMVEKIDDLQGKQATIVRKFFEKQNKFVELNCFGDISEKELVKILNNLYLKNVATKEEATFVTDYMSSDDFAEKIEQISEGLEPTMLDVNNKNELVQLNEPINTIDIYGTPIEEVTVTKVTLSDTIAPKPLSILNEKIKAGSNDDDSFGPEWTKKGKLKPIIATEYLRGDGKHTLSKELREFEIQPKYLEVEFQVKNISEKTIDYGTHIEVTRFVRQGSSFTDLPIEKNLVRKILSDPFNPYRDLNTPAYPLPTTVGKFVDDIFEEEVETNPIEPGETGTFTASYILAYEDYGNLFFNLNSYIPGNRYVQLTQ</sequence>
<evidence type="ECO:0000313" key="2">
    <source>
        <dbReference type="EMBL" id="MDT2598687.1"/>
    </source>
</evidence>
<dbReference type="EMBL" id="JARPYI010000001">
    <property type="protein sequence ID" value="MDT2598687.1"/>
    <property type="molecule type" value="Genomic_DNA"/>
</dbReference>
<keyword evidence="1" id="KW-0812">Transmembrane</keyword>
<proteinExistence type="predicted"/>
<comment type="caution">
    <text evidence="2">The sequence shown here is derived from an EMBL/GenBank/DDBJ whole genome shotgun (WGS) entry which is preliminary data.</text>
</comment>
<feature type="transmembrane region" description="Helical" evidence="1">
    <location>
        <begin position="59"/>
        <end position="78"/>
    </location>
</feature>
<gene>
    <name evidence="2" type="ORF">P7D85_02815</name>
</gene>
<evidence type="ECO:0000256" key="1">
    <source>
        <dbReference type="SAM" id="Phobius"/>
    </source>
</evidence>
<name>A0ABU3EUZ1_9ENTE</name>
<dbReference type="RefSeq" id="WP_311821062.1">
    <property type="nucleotide sequence ID" value="NZ_JARPYF010000001.1"/>
</dbReference>
<keyword evidence="1" id="KW-1133">Transmembrane helix</keyword>
<evidence type="ECO:0008006" key="4">
    <source>
        <dbReference type="Google" id="ProtNLM"/>
    </source>
</evidence>